<evidence type="ECO:0000313" key="3">
    <source>
        <dbReference type="Proteomes" id="UP000774804"/>
    </source>
</evidence>
<feature type="region of interest" description="Disordered" evidence="1">
    <location>
        <begin position="1"/>
        <end position="32"/>
    </location>
</feature>
<reference evidence="2" key="1">
    <citation type="submission" date="2018-10" db="EMBL/GenBank/DDBJ databases">
        <title>Effector identification in a new, highly contiguous assembly of the strawberry crown rot pathogen Phytophthora cactorum.</title>
        <authorList>
            <person name="Armitage A.D."/>
            <person name="Nellist C.F."/>
            <person name="Bates H."/>
            <person name="Vickerstaff R.J."/>
            <person name="Harrison R.J."/>
        </authorList>
    </citation>
    <scope>NUCLEOTIDE SEQUENCE</scope>
    <source>
        <strain evidence="2">4032</strain>
    </source>
</reference>
<comment type="caution">
    <text evidence="2">The sequence shown here is derived from an EMBL/GenBank/DDBJ whole genome shotgun (WGS) entry which is preliminary data.</text>
</comment>
<accession>A0A8T1AAR6</accession>
<proteinExistence type="predicted"/>
<feature type="compositionally biased region" description="Basic and acidic residues" evidence="1">
    <location>
        <begin position="12"/>
        <end position="25"/>
    </location>
</feature>
<evidence type="ECO:0000313" key="2">
    <source>
        <dbReference type="EMBL" id="KAG2877631.1"/>
    </source>
</evidence>
<evidence type="ECO:0000256" key="1">
    <source>
        <dbReference type="SAM" id="MobiDB-lite"/>
    </source>
</evidence>
<dbReference type="Proteomes" id="UP000774804">
    <property type="component" value="Unassembled WGS sequence"/>
</dbReference>
<sequence>MEGSLLLATTPSEREKGRTECEKEAPAQGAGSDLVPSVTFQVIPYITLRRKPRVGMEPNIDCYAYSWKDSAFLSRCGAWWDDDGFPNSSDSEDDLSWS</sequence>
<name>A0A8T1AAR6_9STRA</name>
<organism evidence="2 3">
    <name type="scientific">Phytophthora cactorum</name>
    <dbReference type="NCBI Taxonomy" id="29920"/>
    <lineage>
        <taxon>Eukaryota</taxon>
        <taxon>Sar</taxon>
        <taxon>Stramenopiles</taxon>
        <taxon>Oomycota</taxon>
        <taxon>Peronosporomycetes</taxon>
        <taxon>Peronosporales</taxon>
        <taxon>Peronosporaceae</taxon>
        <taxon>Phytophthora</taxon>
    </lineage>
</organism>
<gene>
    <name evidence="2" type="ORF">PC115_g23316</name>
</gene>
<dbReference type="EMBL" id="RCMI01002265">
    <property type="protein sequence ID" value="KAG2877631.1"/>
    <property type="molecule type" value="Genomic_DNA"/>
</dbReference>
<dbReference type="AlphaFoldDB" id="A0A8T1AAR6"/>
<protein>
    <submittedName>
        <fullName evidence="2">Uncharacterized protein</fullName>
    </submittedName>
</protein>